<evidence type="ECO:0000256" key="4">
    <source>
        <dbReference type="ARBA" id="ARBA00022801"/>
    </source>
</evidence>
<dbReference type="CDD" id="cd07331">
    <property type="entry name" value="M48C_Oma1_like"/>
    <property type="match status" value="1"/>
</dbReference>
<evidence type="ECO:0000256" key="3">
    <source>
        <dbReference type="ARBA" id="ARBA00022723"/>
    </source>
</evidence>
<dbReference type="Gene3D" id="3.30.2010.10">
    <property type="entry name" value="Metalloproteases ('zincins'), catalytic domain"/>
    <property type="match status" value="1"/>
</dbReference>
<evidence type="ECO:0000256" key="5">
    <source>
        <dbReference type="ARBA" id="ARBA00022833"/>
    </source>
</evidence>
<comment type="cofactor">
    <cofactor evidence="1">
        <name>Zn(2+)</name>
        <dbReference type="ChEBI" id="CHEBI:29105"/>
    </cofactor>
</comment>
<dbReference type="AlphaFoldDB" id="A0A370TQ48"/>
<evidence type="ECO:0000259" key="8">
    <source>
        <dbReference type="Pfam" id="PF01435"/>
    </source>
</evidence>
<accession>A0A370TQ48</accession>
<dbReference type="GO" id="GO:0005743">
    <property type="term" value="C:mitochondrial inner membrane"/>
    <property type="evidence" value="ECO:0007669"/>
    <property type="project" value="TreeGrafter"/>
</dbReference>
<gene>
    <name evidence="9" type="ORF">BP5553_05082</name>
</gene>
<sequence>MEKRMSQRHLPLTYCKFITHISWRRADCYATWVTEPSAESRCRGDFHESISTRKTAALRHQRELLWRYKRERNMLSQTAFRASLRALPRASRPALPRSKTYSPPLWPISRSSIPSQRFRSEFPRYPPSSPQPPRHPGRVVHVRYDPEAARRAKPLITTQQVSNAFRSRSSKWIMIVAVGGAGVFYFSNIEEVPVSGRKRFNCYTEEAVEKQGDILYHNIMADAEGSILPSWDPRARMVERVMKRLIPASGLEHVNWEVYVINSPEKNAFVIPGGKVFVYSGILPIAKTDDGLAAILGHEIAHNLAQHAAESMSSLVMLSPIRWALIFLDATGYTGGLGRIAGDIAMDFGLMRPASRKQESEADYIGLMIMSKACYDPNAAVGVWQRMEAAQADQIPQWLSTHPSNTSRIETMEKWVPKAEAVREESGCAATLGYSKGFNDVLGGWRGFGIMRP</sequence>
<keyword evidence="10" id="KW-1185">Reference proteome</keyword>
<keyword evidence="6" id="KW-0482">Metalloprotease</keyword>
<keyword evidence="3" id="KW-0479">Metal-binding</keyword>
<keyword evidence="2" id="KW-0645">Protease</keyword>
<keyword evidence="5" id="KW-0862">Zinc</keyword>
<dbReference type="OrthoDB" id="7464992at2759"/>
<dbReference type="EMBL" id="NPIC01000003">
    <property type="protein sequence ID" value="RDL37649.1"/>
    <property type="molecule type" value="Genomic_DNA"/>
</dbReference>
<dbReference type="STRING" id="2656787.A0A370TQ48"/>
<dbReference type="InterPro" id="IPR001915">
    <property type="entry name" value="Peptidase_M48"/>
</dbReference>
<evidence type="ECO:0000313" key="10">
    <source>
        <dbReference type="Proteomes" id="UP000254866"/>
    </source>
</evidence>
<name>A0A370TQ48_9HELO</name>
<dbReference type="PANTHER" id="PTHR22726:SF1">
    <property type="entry name" value="METALLOENDOPEPTIDASE OMA1, MITOCHONDRIAL"/>
    <property type="match status" value="1"/>
</dbReference>
<dbReference type="GeneID" id="43597931"/>
<dbReference type="GO" id="GO:0006515">
    <property type="term" value="P:protein quality control for misfolded or incompletely synthesized proteins"/>
    <property type="evidence" value="ECO:0007669"/>
    <property type="project" value="TreeGrafter"/>
</dbReference>
<organism evidence="9 10">
    <name type="scientific">Venustampulla echinocandica</name>
    <dbReference type="NCBI Taxonomy" id="2656787"/>
    <lineage>
        <taxon>Eukaryota</taxon>
        <taxon>Fungi</taxon>
        <taxon>Dikarya</taxon>
        <taxon>Ascomycota</taxon>
        <taxon>Pezizomycotina</taxon>
        <taxon>Leotiomycetes</taxon>
        <taxon>Helotiales</taxon>
        <taxon>Pleuroascaceae</taxon>
        <taxon>Venustampulla</taxon>
    </lineage>
</organism>
<feature type="region of interest" description="Disordered" evidence="7">
    <location>
        <begin position="117"/>
        <end position="139"/>
    </location>
</feature>
<dbReference type="Proteomes" id="UP000254866">
    <property type="component" value="Unassembled WGS sequence"/>
</dbReference>
<evidence type="ECO:0000256" key="1">
    <source>
        <dbReference type="ARBA" id="ARBA00001947"/>
    </source>
</evidence>
<dbReference type="GO" id="GO:0034982">
    <property type="term" value="P:mitochondrial protein processing"/>
    <property type="evidence" value="ECO:0007669"/>
    <property type="project" value="TreeGrafter"/>
</dbReference>
<feature type="compositionally biased region" description="Pro residues" evidence="7">
    <location>
        <begin position="124"/>
        <end position="134"/>
    </location>
</feature>
<dbReference type="InterPro" id="IPR051156">
    <property type="entry name" value="Mito/Outer_Membr_Metalloprot"/>
</dbReference>
<feature type="domain" description="Peptidase M48" evidence="8">
    <location>
        <begin position="234"/>
        <end position="415"/>
    </location>
</feature>
<dbReference type="Pfam" id="PF01435">
    <property type="entry name" value="Peptidase_M48"/>
    <property type="match status" value="1"/>
</dbReference>
<keyword evidence="4" id="KW-0378">Hydrolase</keyword>
<dbReference type="RefSeq" id="XP_031870305.1">
    <property type="nucleotide sequence ID" value="XM_032013705.1"/>
</dbReference>
<protein>
    <recommendedName>
        <fullName evidence="8">Peptidase M48 domain-containing protein</fullName>
    </recommendedName>
</protein>
<proteinExistence type="predicted"/>
<dbReference type="GO" id="GO:0046872">
    <property type="term" value="F:metal ion binding"/>
    <property type="evidence" value="ECO:0007669"/>
    <property type="project" value="UniProtKB-KW"/>
</dbReference>
<evidence type="ECO:0000256" key="7">
    <source>
        <dbReference type="SAM" id="MobiDB-lite"/>
    </source>
</evidence>
<evidence type="ECO:0000313" key="9">
    <source>
        <dbReference type="EMBL" id="RDL37649.1"/>
    </source>
</evidence>
<reference evidence="9 10" key="1">
    <citation type="journal article" date="2018" name="IMA Fungus">
        <title>IMA Genome-F 9: Draft genome sequence of Annulohypoxylon stygium, Aspergillus mulundensis, Berkeleyomyces basicola (syn. Thielaviopsis basicola), Ceratocystis smalleyi, two Cercospora beticola strains, Coleophoma cylindrospora, Fusarium fracticaudum, Phialophora cf. hyalina, and Morchella septimelata.</title>
        <authorList>
            <person name="Wingfield B.D."/>
            <person name="Bills G.F."/>
            <person name="Dong Y."/>
            <person name="Huang W."/>
            <person name="Nel W.J."/>
            <person name="Swalarsk-Parry B.S."/>
            <person name="Vaghefi N."/>
            <person name="Wilken P.M."/>
            <person name="An Z."/>
            <person name="de Beer Z.W."/>
            <person name="De Vos L."/>
            <person name="Chen L."/>
            <person name="Duong T.A."/>
            <person name="Gao Y."/>
            <person name="Hammerbacher A."/>
            <person name="Kikkert J.R."/>
            <person name="Li Y."/>
            <person name="Li H."/>
            <person name="Li K."/>
            <person name="Li Q."/>
            <person name="Liu X."/>
            <person name="Ma X."/>
            <person name="Naidoo K."/>
            <person name="Pethybridge S.J."/>
            <person name="Sun J."/>
            <person name="Steenkamp E.T."/>
            <person name="van der Nest M.A."/>
            <person name="van Wyk S."/>
            <person name="Wingfield M.J."/>
            <person name="Xiong C."/>
            <person name="Yue Q."/>
            <person name="Zhang X."/>
        </authorList>
    </citation>
    <scope>NUCLEOTIDE SEQUENCE [LARGE SCALE GENOMIC DNA]</scope>
    <source>
        <strain evidence="9 10">BP 5553</strain>
    </source>
</reference>
<comment type="caution">
    <text evidence="9">The sequence shown here is derived from an EMBL/GenBank/DDBJ whole genome shotgun (WGS) entry which is preliminary data.</text>
</comment>
<evidence type="ECO:0000256" key="6">
    <source>
        <dbReference type="ARBA" id="ARBA00023049"/>
    </source>
</evidence>
<dbReference type="PANTHER" id="PTHR22726">
    <property type="entry name" value="METALLOENDOPEPTIDASE OMA1"/>
    <property type="match status" value="1"/>
</dbReference>
<evidence type="ECO:0000256" key="2">
    <source>
        <dbReference type="ARBA" id="ARBA00022670"/>
    </source>
</evidence>
<dbReference type="GO" id="GO:0004222">
    <property type="term" value="F:metalloendopeptidase activity"/>
    <property type="evidence" value="ECO:0007669"/>
    <property type="project" value="InterPro"/>
</dbReference>